<dbReference type="Pfam" id="PF12802">
    <property type="entry name" value="MarR_2"/>
    <property type="match status" value="1"/>
</dbReference>
<dbReference type="InterPro" id="IPR036390">
    <property type="entry name" value="WH_DNA-bd_sf"/>
</dbReference>
<evidence type="ECO:0000313" key="3">
    <source>
        <dbReference type="Proteomes" id="UP000321769"/>
    </source>
</evidence>
<dbReference type="InterPro" id="IPR039422">
    <property type="entry name" value="MarR/SlyA-like"/>
</dbReference>
<feature type="domain" description="HTH marR-type" evidence="1">
    <location>
        <begin position="1"/>
        <end position="143"/>
    </location>
</feature>
<protein>
    <recommendedName>
        <fullName evidence="1">HTH marR-type domain-containing protein</fullName>
    </recommendedName>
</protein>
<accession>A0A512HSV0</accession>
<evidence type="ECO:0000313" key="2">
    <source>
        <dbReference type="EMBL" id="GEO88534.1"/>
    </source>
</evidence>
<dbReference type="Proteomes" id="UP000321769">
    <property type="component" value="Unassembled WGS sequence"/>
</dbReference>
<organism evidence="2 3">
    <name type="scientific">Aeromicrobium flavum</name>
    <dbReference type="NCBI Taxonomy" id="416568"/>
    <lineage>
        <taxon>Bacteria</taxon>
        <taxon>Bacillati</taxon>
        <taxon>Actinomycetota</taxon>
        <taxon>Actinomycetes</taxon>
        <taxon>Propionibacteriales</taxon>
        <taxon>Nocardioidaceae</taxon>
        <taxon>Aeromicrobium</taxon>
    </lineage>
</organism>
<dbReference type="RefSeq" id="WP_146825919.1">
    <property type="nucleotide sequence ID" value="NZ_BAAAYQ010000001.1"/>
</dbReference>
<dbReference type="GO" id="GO:0003700">
    <property type="term" value="F:DNA-binding transcription factor activity"/>
    <property type="evidence" value="ECO:0007669"/>
    <property type="project" value="InterPro"/>
</dbReference>
<dbReference type="PANTHER" id="PTHR33164:SF99">
    <property type="entry name" value="MARR FAMILY REGULATORY PROTEIN"/>
    <property type="match status" value="1"/>
</dbReference>
<dbReference type="InterPro" id="IPR036388">
    <property type="entry name" value="WH-like_DNA-bd_sf"/>
</dbReference>
<dbReference type="OrthoDB" id="3177763at2"/>
<dbReference type="PROSITE" id="PS50995">
    <property type="entry name" value="HTH_MARR_2"/>
    <property type="match status" value="1"/>
</dbReference>
<dbReference type="GO" id="GO:0006950">
    <property type="term" value="P:response to stress"/>
    <property type="evidence" value="ECO:0007669"/>
    <property type="project" value="TreeGrafter"/>
</dbReference>
<proteinExistence type="predicted"/>
<dbReference type="InterPro" id="IPR000835">
    <property type="entry name" value="HTH_MarR-typ"/>
</dbReference>
<comment type="caution">
    <text evidence="2">The sequence shown here is derived from an EMBL/GenBank/DDBJ whole genome shotgun (WGS) entry which is preliminary data.</text>
</comment>
<dbReference type="SUPFAM" id="SSF46785">
    <property type="entry name" value="Winged helix' DNA-binding domain"/>
    <property type="match status" value="1"/>
</dbReference>
<keyword evidence="3" id="KW-1185">Reference proteome</keyword>
<sequence>MTDPAHACAFDAVRDFLGRVFTTAEGESLEAVAGLKLSFTQARLVFALAHHDDPVPIGDLADSVGLSAAAAGRNIEQLVRKKLIVRTENPQDRRVKFVAVSDRGRELAGSHLKSKEDAVRRLLDDLDPAQCLALTEALQPLVKEVPDVSQSS</sequence>
<dbReference type="EMBL" id="BJZQ01000002">
    <property type="protein sequence ID" value="GEO88534.1"/>
    <property type="molecule type" value="Genomic_DNA"/>
</dbReference>
<dbReference type="AlphaFoldDB" id="A0A512HSV0"/>
<dbReference type="Gene3D" id="1.10.10.10">
    <property type="entry name" value="Winged helix-like DNA-binding domain superfamily/Winged helix DNA-binding domain"/>
    <property type="match status" value="1"/>
</dbReference>
<gene>
    <name evidence="2" type="ORF">AFL01nite_08610</name>
</gene>
<evidence type="ECO:0000259" key="1">
    <source>
        <dbReference type="PROSITE" id="PS50995"/>
    </source>
</evidence>
<reference evidence="2 3" key="1">
    <citation type="submission" date="2019-07" db="EMBL/GenBank/DDBJ databases">
        <title>Whole genome shotgun sequence of Aeromicrobium flavum NBRC 107625.</title>
        <authorList>
            <person name="Hosoyama A."/>
            <person name="Uohara A."/>
            <person name="Ohji S."/>
            <person name="Ichikawa N."/>
        </authorList>
    </citation>
    <scope>NUCLEOTIDE SEQUENCE [LARGE SCALE GENOMIC DNA]</scope>
    <source>
        <strain evidence="2 3">NBRC 107625</strain>
    </source>
</reference>
<name>A0A512HSV0_9ACTN</name>
<dbReference type="SMART" id="SM00347">
    <property type="entry name" value="HTH_MARR"/>
    <property type="match status" value="1"/>
</dbReference>
<dbReference type="PANTHER" id="PTHR33164">
    <property type="entry name" value="TRANSCRIPTIONAL REGULATOR, MARR FAMILY"/>
    <property type="match status" value="1"/>
</dbReference>